<evidence type="ECO:0000256" key="3">
    <source>
        <dbReference type="ARBA" id="ARBA00022801"/>
    </source>
</evidence>
<keyword evidence="2" id="KW-0645">Protease</keyword>
<sequence length="433" mass="46101">MHVALRHARVARARAPLGRCLAPRVRALCSREDGLSGLSSGELKSLLTERGVDFRDCLEKSDLIEKMRHAPQPRAPAVPQSLSESEMRTVATFQRVAPSVAYIQTMRQQLESPLALRPMEIPAGAGSGFVWDDAGHLVTNYHVIAAALGPQHQALKLKVTTQGSPAAYDARVVGIEPEKDLAVLKIDAKPGVQLPPPIVVGSSDSLSVGQTVLAIGNPFGLDHTLTTGVVSALGREVDGVGGRPIKGCIQTDAAINPGNSGGPLLDSRGQLIGVNTAIFSPAAGRMAGNVGIGFAIPVDTVRRVVTQLIRHGRVVRPTLGVHVADDQVTRQLGQRLGRLLEGVLVFEVISRGPAHQAGLTSTRRLASGELILGDLITAVNSTRVRQVEDLLSAIEEKMPGDEVELSVMRRCDPSKLERIRTRLVLRESLAAAN</sequence>
<evidence type="ECO:0000313" key="7">
    <source>
        <dbReference type="Proteomes" id="UP001515480"/>
    </source>
</evidence>
<keyword evidence="7" id="KW-1185">Reference proteome</keyword>
<evidence type="ECO:0000256" key="4">
    <source>
        <dbReference type="ARBA" id="ARBA00022825"/>
    </source>
</evidence>
<evidence type="ECO:0000256" key="1">
    <source>
        <dbReference type="ARBA" id="ARBA00010541"/>
    </source>
</evidence>
<keyword evidence="4" id="KW-0720">Serine protease</keyword>
<dbReference type="InterPro" id="IPR036034">
    <property type="entry name" value="PDZ_sf"/>
</dbReference>
<dbReference type="PANTHER" id="PTHR43343">
    <property type="entry name" value="PEPTIDASE S12"/>
    <property type="match status" value="1"/>
</dbReference>
<comment type="similarity">
    <text evidence="1">Belongs to the peptidase S1C family.</text>
</comment>
<organism evidence="6 7">
    <name type="scientific">Prymnesium parvum</name>
    <name type="common">Toxic golden alga</name>
    <dbReference type="NCBI Taxonomy" id="97485"/>
    <lineage>
        <taxon>Eukaryota</taxon>
        <taxon>Haptista</taxon>
        <taxon>Haptophyta</taxon>
        <taxon>Prymnesiophyceae</taxon>
        <taxon>Prymnesiales</taxon>
        <taxon>Prymnesiaceae</taxon>
        <taxon>Prymnesium</taxon>
    </lineage>
</organism>
<dbReference type="SUPFAM" id="SSF50156">
    <property type="entry name" value="PDZ domain-like"/>
    <property type="match status" value="1"/>
</dbReference>
<dbReference type="InterPro" id="IPR001478">
    <property type="entry name" value="PDZ"/>
</dbReference>
<proteinExistence type="inferred from homology"/>
<reference evidence="6 7" key="1">
    <citation type="journal article" date="2024" name="Science">
        <title>Giant polyketide synthase enzymes in the biosynthesis of giant marine polyether toxins.</title>
        <authorList>
            <person name="Fallon T.R."/>
            <person name="Shende V.V."/>
            <person name="Wierzbicki I.H."/>
            <person name="Pendleton A.L."/>
            <person name="Watervoot N.F."/>
            <person name="Auber R.P."/>
            <person name="Gonzalez D.J."/>
            <person name="Wisecaver J.H."/>
            <person name="Moore B.S."/>
        </authorList>
    </citation>
    <scope>NUCLEOTIDE SEQUENCE [LARGE SCALE GENOMIC DNA]</scope>
    <source>
        <strain evidence="6 7">12B1</strain>
    </source>
</reference>
<name>A0AB34K522_PRYPA</name>
<dbReference type="Proteomes" id="UP001515480">
    <property type="component" value="Unassembled WGS sequence"/>
</dbReference>
<evidence type="ECO:0000313" key="6">
    <source>
        <dbReference type="EMBL" id="KAL1529365.1"/>
    </source>
</evidence>
<dbReference type="AlphaFoldDB" id="A0AB34K522"/>
<dbReference type="InterPro" id="IPR009003">
    <property type="entry name" value="Peptidase_S1_PA"/>
</dbReference>
<evidence type="ECO:0000256" key="2">
    <source>
        <dbReference type="ARBA" id="ARBA00022670"/>
    </source>
</evidence>
<accession>A0AB34K522</accession>
<dbReference type="SMART" id="SM00228">
    <property type="entry name" value="PDZ"/>
    <property type="match status" value="1"/>
</dbReference>
<evidence type="ECO:0000259" key="5">
    <source>
        <dbReference type="PROSITE" id="PS50106"/>
    </source>
</evidence>
<dbReference type="Gene3D" id="2.40.10.120">
    <property type="match status" value="1"/>
</dbReference>
<dbReference type="InterPro" id="IPR051201">
    <property type="entry name" value="Chloro_Bact_Ser_Proteases"/>
</dbReference>
<dbReference type="Pfam" id="PF13365">
    <property type="entry name" value="Trypsin_2"/>
    <property type="match status" value="1"/>
</dbReference>
<feature type="domain" description="PDZ" evidence="5">
    <location>
        <begin position="308"/>
        <end position="411"/>
    </location>
</feature>
<dbReference type="SUPFAM" id="SSF50494">
    <property type="entry name" value="Trypsin-like serine proteases"/>
    <property type="match status" value="1"/>
</dbReference>
<protein>
    <recommendedName>
        <fullName evidence="5">PDZ domain-containing protein</fullName>
    </recommendedName>
</protein>
<dbReference type="EMBL" id="JBGBPQ010000001">
    <property type="protein sequence ID" value="KAL1529365.1"/>
    <property type="molecule type" value="Genomic_DNA"/>
</dbReference>
<dbReference type="Gene3D" id="2.30.42.10">
    <property type="match status" value="1"/>
</dbReference>
<dbReference type="GO" id="GO:0004252">
    <property type="term" value="F:serine-type endopeptidase activity"/>
    <property type="evidence" value="ECO:0007669"/>
    <property type="project" value="InterPro"/>
</dbReference>
<gene>
    <name evidence="6" type="ORF">AB1Y20_000317</name>
</gene>
<dbReference type="Pfam" id="PF13180">
    <property type="entry name" value="PDZ_2"/>
    <property type="match status" value="1"/>
</dbReference>
<dbReference type="FunFam" id="2.40.10.10:FF:000001">
    <property type="entry name" value="Periplasmic serine protease DegS"/>
    <property type="match status" value="1"/>
</dbReference>
<keyword evidence="3" id="KW-0378">Hydrolase</keyword>
<comment type="caution">
    <text evidence="6">The sequence shown here is derived from an EMBL/GenBank/DDBJ whole genome shotgun (WGS) entry which is preliminary data.</text>
</comment>
<dbReference type="PRINTS" id="PR00834">
    <property type="entry name" value="PROTEASES2C"/>
</dbReference>
<dbReference type="InterPro" id="IPR001940">
    <property type="entry name" value="Peptidase_S1C"/>
</dbReference>
<dbReference type="PANTHER" id="PTHR43343:SF3">
    <property type="entry name" value="PROTEASE DO-LIKE 8, CHLOROPLASTIC"/>
    <property type="match status" value="1"/>
</dbReference>
<dbReference type="GO" id="GO:0006508">
    <property type="term" value="P:proteolysis"/>
    <property type="evidence" value="ECO:0007669"/>
    <property type="project" value="UniProtKB-KW"/>
</dbReference>
<dbReference type="PROSITE" id="PS50106">
    <property type="entry name" value="PDZ"/>
    <property type="match status" value="1"/>
</dbReference>